<gene>
    <name evidence="1" type="ORF">JMJ92_09010</name>
</gene>
<feature type="non-terminal residue" evidence="1">
    <location>
        <position position="113"/>
    </location>
</feature>
<keyword evidence="2" id="KW-1185">Reference proteome</keyword>
<sequence>MHRTRSAGSPPGSLSAALLDRHWIATAPLAPHRKARPDFSMFDEADVANLILQRSAIAEAGPESRTWKAGDDAPLRALARARRDEILGRALTEAETAARLLGDALAEPPPTRL</sequence>
<proteinExistence type="predicted"/>
<accession>A0ABS1RFD1</accession>
<dbReference type="EMBL" id="JAESIL010000030">
    <property type="protein sequence ID" value="MBL3578293.1"/>
    <property type="molecule type" value="Genomic_DNA"/>
</dbReference>
<name>A0ABS1RFD1_9RHOB</name>
<comment type="caution">
    <text evidence="1">The sequence shown here is derived from an EMBL/GenBank/DDBJ whole genome shotgun (WGS) entry which is preliminary data.</text>
</comment>
<dbReference type="Proteomes" id="UP000635853">
    <property type="component" value="Unassembled WGS sequence"/>
</dbReference>
<protein>
    <submittedName>
        <fullName evidence="1">Uncharacterized protein</fullName>
    </submittedName>
</protein>
<reference evidence="2" key="1">
    <citation type="submission" date="2021-01" db="EMBL/GenBank/DDBJ databases">
        <title>Draft genomes of Rhodovulum sulfidophilum.</title>
        <authorList>
            <person name="Guzman M.S."/>
        </authorList>
    </citation>
    <scope>NUCLEOTIDE SEQUENCE [LARGE SCALE GENOMIC DNA]</scope>
    <source>
        <strain evidence="2">AB19</strain>
    </source>
</reference>
<evidence type="ECO:0000313" key="1">
    <source>
        <dbReference type="EMBL" id="MBL3578293.1"/>
    </source>
</evidence>
<organism evidence="1 2">
    <name type="scientific">Rhodovulum visakhapatnamense</name>
    <dbReference type="NCBI Taxonomy" id="364297"/>
    <lineage>
        <taxon>Bacteria</taxon>
        <taxon>Pseudomonadati</taxon>
        <taxon>Pseudomonadota</taxon>
        <taxon>Alphaproteobacteria</taxon>
        <taxon>Rhodobacterales</taxon>
        <taxon>Paracoccaceae</taxon>
        <taxon>Rhodovulum</taxon>
    </lineage>
</organism>
<evidence type="ECO:0000313" key="2">
    <source>
        <dbReference type="Proteomes" id="UP000635853"/>
    </source>
</evidence>